<dbReference type="SUPFAM" id="SSF49299">
    <property type="entry name" value="PKD domain"/>
    <property type="match status" value="1"/>
</dbReference>
<evidence type="ECO:0000313" key="4">
    <source>
        <dbReference type="Proteomes" id="UP001141336"/>
    </source>
</evidence>
<dbReference type="InterPro" id="IPR013783">
    <property type="entry name" value="Ig-like_fold"/>
</dbReference>
<dbReference type="PROSITE" id="PS50093">
    <property type="entry name" value="PKD"/>
    <property type="match status" value="1"/>
</dbReference>
<comment type="caution">
    <text evidence="3">The sequence shown here is derived from an EMBL/GenBank/DDBJ whole genome shotgun (WGS) entry which is preliminary data.</text>
</comment>
<dbReference type="Proteomes" id="UP001141336">
    <property type="component" value="Unassembled WGS sequence"/>
</dbReference>
<dbReference type="Pfam" id="PF18911">
    <property type="entry name" value="PKD_4"/>
    <property type="match status" value="1"/>
</dbReference>
<dbReference type="InterPro" id="IPR000601">
    <property type="entry name" value="PKD_dom"/>
</dbReference>
<reference evidence="3" key="1">
    <citation type="submission" date="2022-12" db="EMBL/GenBank/DDBJ databases">
        <title>Isolation and characterisation of novel Methanocorpusculum spp. from native Australian herbivores indicates the genus is ancestrally host-associated.</title>
        <authorList>
            <person name="Volmer J.G."/>
            <person name="Soo R.M."/>
            <person name="Evans P.N."/>
            <person name="Hoedt E.C."/>
            <person name="Astorga Alsina A.L."/>
            <person name="Woodcroft B.J."/>
            <person name="Tyson G.W."/>
            <person name="Hugenholtz P."/>
            <person name="Morrison M."/>
        </authorList>
    </citation>
    <scope>NUCLEOTIDE SEQUENCE</scope>
    <source>
        <strain evidence="3">CW153</strain>
    </source>
</reference>
<organism evidence="3 4">
    <name type="scientific">Methanocorpusculum vombati</name>
    <dbReference type="NCBI Taxonomy" id="3002864"/>
    <lineage>
        <taxon>Archaea</taxon>
        <taxon>Methanobacteriati</taxon>
        <taxon>Methanobacteriota</taxon>
        <taxon>Stenosarchaea group</taxon>
        <taxon>Methanomicrobia</taxon>
        <taxon>Methanomicrobiales</taxon>
        <taxon>Methanocorpusculaceae</taxon>
        <taxon>Methanocorpusculum</taxon>
    </lineage>
</organism>
<evidence type="ECO:0000259" key="2">
    <source>
        <dbReference type="PROSITE" id="PS50093"/>
    </source>
</evidence>
<keyword evidence="4" id="KW-1185">Reference proteome</keyword>
<dbReference type="InterPro" id="IPR022409">
    <property type="entry name" value="PKD/Chitinase_dom"/>
</dbReference>
<dbReference type="RefSeq" id="WP_268922943.1">
    <property type="nucleotide sequence ID" value="NZ_JAPTGC010000006.1"/>
</dbReference>
<dbReference type="EMBL" id="JAPTGC010000006">
    <property type="protein sequence ID" value="MCZ0862686.1"/>
    <property type="molecule type" value="Genomic_DNA"/>
</dbReference>
<dbReference type="InterPro" id="IPR035986">
    <property type="entry name" value="PKD_dom_sf"/>
</dbReference>
<evidence type="ECO:0000256" key="1">
    <source>
        <dbReference type="SAM" id="MobiDB-lite"/>
    </source>
</evidence>
<evidence type="ECO:0000313" key="3">
    <source>
        <dbReference type="EMBL" id="MCZ0862686.1"/>
    </source>
</evidence>
<feature type="domain" description="PKD" evidence="2">
    <location>
        <begin position="24"/>
        <end position="90"/>
    </location>
</feature>
<gene>
    <name evidence="3" type="ORF">O0S09_05375</name>
</gene>
<accession>A0ABT4ILS2</accession>
<sequence>MKKYLIPLILLLAAALFAFPAAAAITADFSYSVDSSNPLTIHFTDKSTGGAGNWFWMFNDGGNAVSNERNPTYTFSSEGTYQIYLAVTDANYNGEDTVRKWITISRSGITEDSDSSSPGSSSSGGSSSGGSSGGGISIPDISLGGISIPNPLDLIDEYIKLLRVMVIPGNYNF</sequence>
<dbReference type="SMART" id="SM00089">
    <property type="entry name" value="PKD"/>
    <property type="match status" value="1"/>
</dbReference>
<name>A0ABT4ILS2_9EURY</name>
<feature type="compositionally biased region" description="Low complexity" evidence="1">
    <location>
        <begin position="115"/>
        <end position="125"/>
    </location>
</feature>
<proteinExistence type="predicted"/>
<dbReference type="Gene3D" id="2.60.40.10">
    <property type="entry name" value="Immunoglobulins"/>
    <property type="match status" value="1"/>
</dbReference>
<protein>
    <submittedName>
        <fullName evidence="3">PKD domain-containing protein</fullName>
    </submittedName>
</protein>
<dbReference type="CDD" id="cd00146">
    <property type="entry name" value="PKD"/>
    <property type="match status" value="1"/>
</dbReference>
<feature type="region of interest" description="Disordered" evidence="1">
    <location>
        <begin position="109"/>
        <end position="134"/>
    </location>
</feature>